<keyword evidence="2 4" id="KW-0378">Hydrolase</keyword>
<dbReference type="Gene3D" id="3.40.50.1000">
    <property type="entry name" value="HAD superfamily/HAD-like"/>
    <property type="match status" value="1"/>
</dbReference>
<protein>
    <recommendedName>
        <fullName evidence="4">Enolase-phosphatase E1</fullName>
        <ecNumber evidence="4">3.1.3.77</ecNumber>
    </recommendedName>
    <alternativeName>
        <fullName evidence="4">2,3-diketo-5-methylthio-1-phosphopentane phosphatase</fullName>
    </alternativeName>
</protein>
<dbReference type="NCBIfam" id="TIGR01549">
    <property type="entry name" value="HAD-SF-IA-v1"/>
    <property type="match status" value="1"/>
</dbReference>
<dbReference type="RefSeq" id="WP_208841784.1">
    <property type="nucleotide sequence ID" value="NZ_CP072133.1"/>
</dbReference>
<dbReference type="PANTHER" id="PTHR20371:SF1">
    <property type="entry name" value="ENOLASE-PHOSPHATASE E1"/>
    <property type="match status" value="1"/>
</dbReference>
<accession>A0A975DE84</accession>
<dbReference type="InterPro" id="IPR023943">
    <property type="entry name" value="Enolase-ppase_E1"/>
</dbReference>
<dbReference type="AlphaFoldDB" id="A0A975DE84"/>
<dbReference type="PANTHER" id="PTHR20371">
    <property type="entry name" value="ENOLASE-PHOSPHATASE E1"/>
    <property type="match status" value="1"/>
</dbReference>
<dbReference type="HAMAP" id="MF_01681">
    <property type="entry name" value="Salvage_MtnC"/>
    <property type="match status" value="1"/>
</dbReference>
<dbReference type="Gene3D" id="1.10.720.60">
    <property type="match status" value="1"/>
</dbReference>
<dbReference type="InterPro" id="IPR023214">
    <property type="entry name" value="HAD_sf"/>
</dbReference>
<evidence type="ECO:0000313" key="6">
    <source>
        <dbReference type="Proteomes" id="UP000664904"/>
    </source>
</evidence>
<keyword evidence="6" id="KW-1185">Reference proteome</keyword>
<dbReference type="GO" id="GO:0043874">
    <property type="term" value="F:acireductone synthase activity"/>
    <property type="evidence" value="ECO:0007669"/>
    <property type="project" value="UniProtKB-EC"/>
</dbReference>
<dbReference type="NCBIfam" id="TIGR01691">
    <property type="entry name" value="enolase-ppase"/>
    <property type="match status" value="1"/>
</dbReference>
<organism evidence="5 6">
    <name type="scientific">Pseudoalteromonas xiamenensis</name>
    <dbReference type="NCBI Taxonomy" id="882626"/>
    <lineage>
        <taxon>Bacteria</taxon>
        <taxon>Pseudomonadati</taxon>
        <taxon>Pseudomonadota</taxon>
        <taxon>Gammaproteobacteria</taxon>
        <taxon>Alteromonadales</taxon>
        <taxon>Pseudoalteromonadaceae</taxon>
        <taxon>Pseudoalteromonas</taxon>
    </lineage>
</organism>
<evidence type="ECO:0000256" key="1">
    <source>
        <dbReference type="ARBA" id="ARBA00022605"/>
    </source>
</evidence>
<dbReference type="SFLD" id="SFLDG01133">
    <property type="entry name" value="C1.5.4:_Enolase-phosphatase_Li"/>
    <property type="match status" value="1"/>
</dbReference>
<dbReference type="CDD" id="cd01629">
    <property type="entry name" value="HAD_EP"/>
    <property type="match status" value="1"/>
</dbReference>
<dbReference type="GO" id="GO:0019509">
    <property type="term" value="P:L-methionine salvage from methylthioadenosine"/>
    <property type="evidence" value="ECO:0007669"/>
    <property type="project" value="UniProtKB-UniRule"/>
</dbReference>
<comment type="catalytic activity">
    <reaction evidence="4">
        <text>5-methylsulfanyl-2,3-dioxopentyl phosphate + H2O = 1,2-dihydroxy-5-(methylsulfanyl)pent-1-en-3-one + phosphate</text>
        <dbReference type="Rhea" id="RHEA:21700"/>
        <dbReference type="ChEBI" id="CHEBI:15377"/>
        <dbReference type="ChEBI" id="CHEBI:43474"/>
        <dbReference type="ChEBI" id="CHEBI:49252"/>
        <dbReference type="ChEBI" id="CHEBI:58828"/>
        <dbReference type="EC" id="3.1.3.77"/>
    </reaction>
</comment>
<dbReference type="KEGG" id="pxi:J5O05_08995"/>
<evidence type="ECO:0000313" key="5">
    <source>
        <dbReference type="EMBL" id="QTH70188.1"/>
    </source>
</evidence>
<comment type="cofactor">
    <cofactor evidence="4">
        <name>Mg(2+)</name>
        <dbReference type="ChEBI" id="CHEBI:18420"/>
    </cofactor>
    <text evidence="4">Binds 1 Mg(2+) ion per subunit.</text>
</comment>
<comment type="similarity">
    <text evidence="4">Belongs to the HAD-like hydrolase superfamily. MasA/MtnC family.</text>
</comment>
<keyword evidence="3 4" id="KW-0486">Methionine biosynthesis</keyword>
<dbReference type="SUPFAM" id="SSF56784">
    <property type="entry name" value="HAD-like"/>
    <property type="match status" value="1"/>
</dbReference>
<reference evidence="5" key="1">
    <citation type="submission" date="2021-03" db="EMBL/GenBank/DDBJ databases">
        <title>Complete Genome of Pseudoalteromonas xiamenensis STKMTI.2, a new potential marine bacterium producing anti-Vibrio compounds.</title>
        <authorList>
            <person name="Handayani D.P."/>
            <person name="Isnansetyo A."/>
            <person name="Istiqomah I."/>
            <person name="Jumina J."/>
        </authorList>
    </citation>
    <scope>NUCLEOTIDE SEQUENCE</scope>
    <source>
        <strain evidence="5">STKMTI.2</strain>
    </source>
</reference>
<comment type="subunit">
    <text evidence="4">Monomer.</text>
</comment>
<dbReference type="Proteomes" id="UP000664904">
    <property type="component" value="Chromosome"/>
</dbReference>
<dbReference type="EMBL" id="CP072133">
    <property type="protein sequence ID" value="QTH70188.1"/>
    <property type="molecule type" value="Genomic_DNA"/>
</dbReference>
<dbReference type="GO" id="GO:0043715">
    <property type="term" value="F:2,3-diketo-5-methylthiopentyl-1-phosphate enolase activity"/>
    <property type="evidence" value="ECO:0007669"/>
    <property type="project" value="UniProtKB-UniRule"/>
</dbReference>
<name>A0A975DE84_9GAMM</name>
<evidence type="ECO:0000256" key="3">
    <source>
        <dbReference type="ARBA" id="ARBA00023167"/>
    </source>
</evidence>
<keyword evidence="1 4" id="KW-0028">Amino-acid biosynthesis</keyword>
<comment type="pathway">
    <text evidence="4">Amino-acid biosynthesis; L-methionine biosynthesis via salvage pathway; L-methionine from S-methyl-5-thio-alpha-D-ribose 1-phosphate: step 3/6.</text>
</comment>
<dbReference type="GO" id="GO:0000287">
    <property type="term" value="F:magnesium ion binding"/>
    <property type="evidence" value="ECO:0007669"/>
    <property type="project" value="UniProtKB-UniRule"/>
</dbReference>
<evidence type="ECO:0000256" key="4">
    <source>
        <dbReference type="HAMAP-Rule" id="MF_01681"/>
    </source>
</evidence>
<dbReference type="EC" id="3.1.3.77" evidence="4"/>
<dbReference type="GO" id="GO:0043716">
    <property type="term" value="F:2-hydroxy-3-keto-5-methylthiopentenyl-1-phosphate phosphatase activity"/>
    <property type="evidence" value="ECO:0007669"/>
    <property type="project" value="UniProtKB-UniRule"/>
</dbReference>
<keyword evidence="4" id="KW-0460">Magnesium</keyword>
<dbReference type="InterPro" id="IPR006439">
    <property type="entry name" value="HAD-SF_hydro_IA"/>
</dbReference>
<proteinExistence type="inferred from homology"/>
<dbReference type="InterPro" id="IPR036412">
    <property type="entry name" value="HAD-like_sf"/>
</dbReference>
<comment type="pathway">
    <text evidence="4">Amino-acid biosynthesis; L-methionine biosynthesis via salvage pathway; L-methionine from S-methyl-5-thio-alpha-D-ribose 1-phosphate: step 4/6.</text>
</comment>
<dbReference type="SFLD" id="SFLDS00003">
    <property type="entry name" value="Haloacid_Dehalogenase"/>
    <property type="match status" value="1"/>
</dbReference>
<keyword evidence="4" id="KW-0479">Metal-binding</keyword>
<evidence type="ECO:0000256" key="2">
    <source>
        <dbReference type="ARBA" id="ARBA00022801"/>
    </source>
</evidence>
<dbReference type="PRINTS" id="PR00413">
    <property type="entry name" value="HADHALOGNASE"/>
</dbReference>
<dbReference type="NCBIfam" id="TIGR01509">
    <property type="entry name" value="HAD-SF-IA-v3"/>
    <property type="match status" value="1"/>
</dbReference>
<comment type="function">
    <text evidence="4">Bifunctional enzyme that catalyzes the enolization of 2,3-diketo-5-methylthiopentyl-1-phosphate (DK-MTP-1-P) into the intermediate 2-hydroxy-3-keto-5-methylthiopentenyl-1-phosphate (HK-MTPenyl-1-P), which is then dephosphorylated to form the acireductone 1,2-dihydroxy-3-keto-5-methylthiopentene (DHK-MTPene).</text>
</comment>
<dbReference type="SFLD" id="SFLDF00044">
    <property type="entry name" value="enolase-phosphatase"/>
    <property type="match status" value="1"/>
</dbReference>
<dbReference type="SFLD" id="SFLDG01129">
    <property type="entry name" value="C1.5:_HAD__Beta-PGM__Phosphata"/>
    <property type="match status" value="1"/>
</dbReference>
<gene>
    <name evidence="4 5" type="primary">mtnC</name>
    <name evidence="5" type="ORF">J5O05_08995</name>
</gene>
<dbReference type="Pfam" id="PF00702">
    <property type="entry name" value="Hydrolase"/>
    <property type="match status" value="1"/>
</dbReference>
<sequence>MIKAILTDIEGTITRITFVKDILFPYAAARLPSFVEAHQDDAFVAEQINAVREEIGSPQASIDDVIQALLTWIKEDKKITPLKQLQGLIWQTGYEQGDFKGHLYPDAMAFLNAQHQAGLALYVYSSGSVKAQHLLFAHSDFGDIRPLFKDYFDTNVGGKKDPQSYRNILNALPVEAAEILFLSDVVDELDAAKEAGMRTLQLWRDNQATSPSHPKIEHFEQFNSELLA</sequence>